<comment type="caution">
    <text evidence="2">The sequence shown here is derived from an EMBL/GenBank/DDBJ whole genome shotgun (WGS) entry which is preliminary data.</text>
</comment>
<protein>
    <recommendedName>
        <fullName evidence="1">C2 domain-containing protein</fullName>
    </recommendedName>
</protein>
<dbReference type="GO" id="GO:0005886">
    <property type="term" value="C:plasma membrane"/>
    <property type="evidence" value="ECO:0007669"/>
    <property type="project" value="TreeGrafter"/>
</dbReference>
<dbReference type="Proteomes" id="UP000318571">
    <property type="component" value="Chromosome 12"/>
</dbReference>
<dbReference type="GO" id="GO:0005509">
    <property type="term" value="F:calcium ion binding"/>
    <property type="evidence" value="ECO:0007669"/>
    <property type="project" value="TreeGrafter"/>
</dbReference>
<keyword evidence="3" id="KW-1185">Reference proteome</keyword>
<dbReference type="SUPFAM" id="SSF49562">
    <property type="entry name" value="C2 domain (Calcium/lipid-binding domain, CaLB)"/>
    <property type="match status" value="1"/>
</dbReference>
<dbReference type="GO" id="GO:0070382">
    <property type="term" value="C:exocytic vesicle"/>
    <property type="evidence" value="ECO:0007669"/>
    <property type="project" value="TreeGrafter"/>
</dbReference>
<dbReference type="InterPro" id="IPR035892">
    <property type="entry name" value="C2_domain_sf"/>
</dbReference>
<dbReference type="GO" id="GO:0000149">
    <property type="term" value="F:SNARE binding"/>
    <property type="evidence" value="ECO:0007669"/>
    <property type="project" value="TreeGrafter"/>
</dbReference>
<dbReference type="Gene3D" id="2.60.40.150">
    <property type="entry name" value="C2 domain"/>
    <property type="match status" value="1"/>
</dbReference>
<reference evidence="2 3" key="1">
    <citation type="journal article" date="2018" name="Nat. Ecol. Evol.">
        <title>Genomic signatures of mitonuclear coevolution across populations of Tigriopus californicus.</title>
        <authorList>
            <person name="Barreto F.S."/>
            <person name="Watson E.T."/>
            <person name="Lima T.G."/>
            <person name="Willett C.S."/>
            <person name="Edmands S."/>
            <person name="Li W."/>
            <person name="Burton R.S."/>
        </authorList>
    </citation>
    <scope>NUCLEOTIDE SEQUENCE [LARGE SCALE GENOMIC DNA]</scope>
    <source>
        <strain evidence="2 3">San Diego</strain>
    </source>
</reference>
<dbReference type="PROSITE" id="PS50004">
    <property type="entry name" value="C2"/>
    <property type="match status" value="1"/>
</dbReference>
<accession>A0A553PTE7</accession>
<feature type="domain" description="C2" evidence="1">
    <location>
        <begin position="254"/>
        <end position="378"/>
    </location>
</feature>
<gene>
    <name evidence="2" type="ORF">TCAL_09385</name>
</gene>
<evidence type="ECO:0000313" key="3">
    <source>
        <dbReference type="Proteomes" id="UP000318571"/>
    </source>
</evidence>
<dbReference type="AlphaFoldDB" id="A0A553PTE7"/>
<evidence type="ECO:0000259" key="1">
    <source>
        <dbReference type="PROSITE" id="PS50004"/>
    </source>
</evidence>
<dbReference type="Pfam" id="PF00168">
    <property type="entry name" value="C2"/>
    <property type="match status" value="1"/>
</dbReference>
<dbReference type="GO" id="GO:0017156">
    <property type="term" value="P:calcium-ion regulated exocytosis"/>
    <property type="evidence" value="ECO:0007669"/>
    <property type="project" value="TreeGrafter"/>
</dbReference>
<evidence type="ECO:0000313" key="2">
    <source>
        <dbReference type="EMBL" id="TRY80962.1"/>
    </source>
</evidence>
<dbReference type="GO" id="GO:0005544">
    <property type="term" value="F:calcium-dependent phospholipid binding"/>
    <property type="evidence" value="ECO:0007669"/>
    <property type="project" value="TreeGrafter"/>
</dbReference>
<organism evidence="2 3">
    <name type="scientific">Tigriopus californicus</name>
    <name type="common">Marine copepod</name>
    <dbReference type="NCBI Taxonomy" id="6832"/>
    <lineage>
        <taxon>Eukaryota</taxon>
        <taxon>Metazoa</taxon>
        <taxon>Ecdysozoa</taxon>
        <taxon>Arthropoda</taxon>
        <taxon>Crustacea</taxon>
        <taxon>Multicrustacea</taxon>
        <taxon>Hexanauplia</taxon>
        <taxon>Copepoda</taxon>
        <taxon>Harpacticoida</taxon>
        <taxon>Harpacticidae</taxon>
        <taxon>Tigriopus</taxon>
    </lineage>
</organism>
<dbReference type="PANTHER" id="PTHR10024">
    <property type="entry name" value="SYNAPTOTAGMIN"/>
    <property type="match status" value="1"/>
</dbReference>
<dbReference type="EMBL" id="VCGU01000001">
    <property type="protein sequence ID" value="TRY80962.1"/>
    <property type="molecule type" value="Genomic_DNA"/>
</dbReference>
<dbReference type="GO" id="GO:0030276">
    <property type="term" value="F:clathrin binding"/>
    <property type="evidence" value="ECO:0007669"/>
    <property type="project" value="TreeGrafter"/>
</dbReference>
<sequence length="395" mass="43705">MSDLESLTACYSTSPSMTLSSSFGAQVPWRHRRTSFSQGYSPSRKNRRRYSPLVERGYESADALSRDFKGDLLDPEGKSASFVKGPPCSLPNNGQIAESAIDGNLEPIHEPEEHNLGSLRVKLSVDANGDLMISEVFLTDLSTIYLSNSSKLSIRVKMITDKKSVATESGMTSIFDTKALFIDPLSIPISNQRCNLCVLKLSVIQKSSSKNQGEPVFYGYSVIDMSQILPLTCGSKLVEKPIQVSVVEELRQILAHAIEISLHYDSVSGKLTLGIIQAELKGVKAQNFSQVEAHLYTKVTLFEGRRVIKAKKTRPVGFNVKPQFHETFSILFPVTYLEKVSCIISLCSKDRQGAKVVLGRICVGPESYAEGQGQLHWTRMRLNDGATIIQWHQLA</sequence>
<name>A0A553PTE7_TIGCA</name>
<proteinExistence type="predicted"/>
<dbReference type="GO" id="GO:0001786">
    <property type="term" value="F:phosphatidylserine binding"/>
    <property type="evidence" value="ECO:0007669"/>
    <property type="project" value="TreeGrafter"/>
</dbReference>
<dbReference type="STRING" id="6832.A0A553PTE7"/>
<dbReference type="InterPro" id="IPR000008">
    <property type="entry name" value="C2_dom"/>
</dbReference>